<feature type="coiled-coil region" evidence="1">
    <location>
        <begin position="1402"/>
        <end position="1429"/>
    </location>
</feature>
<evidence type="ECO:0008006" key="5">
    <source>
        <dbReference type="Google" id="ProtNLM"/>
    </source>
</evidence>
<evidence type="ECO:0000256" key="1">
    <source>
        <dbReference type="SAM" id="Coils"/>
    </source>
</evidence>
<sequence length="1454" mass="165186">MSRQLQITPTHIFPCVKISPYIGVDGQMDREIDSGCVLSDSQRKLVQLKGFDRSYKVSSIQTPDISNKDFYQQINATSLIERFFKGYSVIFSVFGPHYTGKSHLLGFTHPKYGKYYRKKRIRVGIECGFVVRLIDGIIAKLEQKEDAILSKIRSTPSSSVSSHPKTFSGAGRLSTSLFEVFDDCVFCHDSVEPKKYLLADINDSGFLLRHHFIPVETLDAAIIRYIPFFEQRRKQSTIIHSQTRQSHLVFIIRLIRNDQFPVFMYLTEFCDYTDKNKGVKTFVRSMYTEKAKLANTLWQSPLTSLLARGILPASSLIPHTPLDAVAIGEASSRIFSPSTSTSTSVLSAHTKDTVFIVLVACLGIGPEHKQLNKKVMVLLNALNEKKLSIDEKILQALPSMGRGTPGSAHTPSLKTPTARTPTIRTPLHSVHTAQRPASSVKKDPSTPILNASSTLSTLDSGRVDSPSKRKRNKRTTPRSKKTLSHKPEEEEIPHNASSRSEVGGEIFDSDLPMHPLSPDHPSSKLLKSILGSSQNDHSPSRSKSAMLSSVSSSLMKGISGSPIKKGKKGKKSPSSSTGEGKWGKLRSSLRNKKKGSPSLVTKKDLSAGGDNGTNGTHSDQQTLLLVQLMQEVKSLKHQVDRSKEEEKEEKEKEKEESAQVETVSIQDKQPQQTLDEDQMKEIEDQMKEIEDLKAQIIQLTERVSSLETENSLLREDCSTIDDLRLKCSKAEDHVSSLTIELSSRDRELSLLKSELSTSQHSLQTSDSTIHTLESTLHSLETNISALTLARNAMESERDSSNLRVKEIEASLSQYSTELNASKDLVIQLERDMKRSQSIVEQQKEELKTFESRIAELRKKNDEILRQAIESGRTDERQRELLKTQIEEEFRAQREKEEEERKARKSQEEVERGLRMEVEDAERQARRAKEDQDRKERLEIEENERLLRAKKETEERENRMRVELEERQARHKKEEEERAASLALEKEESDDFCSVSEDGDSLVQKNNALSVELEQLRVSLGRDSRSLERSKEQFEVSKKNFEKAKQAFEKEVTSSTELLDREKEKLSLEKENLSKDLEQFSYSKRTFEDEKRSFNSSQLADSRRMKEKESEMEDRERLISSKEQSIVDKEKEIVEQMEELADKTRELQDREKALAERSHELDEKEKELIDREETKELEYKRLEEEYQAAQMKEKTANKDFISDLQSQLGDLKNAQRNMLTNLGFVLDMPVDTIAAVPSSVRAELDRRVQSAIEEEQMRKSRVFEASSAACSVDARSEEPHSSDSTFAPEGQDQQHIISALRHERDMLFERFSMLVQSLKSKHSHEKLGGPILPSSPQYRMSFDSPVSSGHSPVHSSRRSSIISTVSPGSSRLSNASSASTVFYTDTFYGKKKQIDVTDLLAKYLSQKESIEVMEKEIEELTSALSKMRQMYGSLMEMQVCGIKKKKKFGRAFHWI</sequence>
<proteinExistence type="predicted"/>
<feature type="compositionally biased region" description="Low complexity" evidence="2">
    <location>
        <begin position="415"/>
        <end position="426"/>
    </location>
</feature>
<feature type="coiled-coil region" evidence="1">
    <location>
        <begin position="1026"/>
        <end position="1075"/>
    </location>
</feature>
<feature type="region of interest" description="Disordered" evidence="2">
    <location>
        <begin position="1086"/>
        <end position="1121"/>
    </location>
</feature>
<accession>A0ABQ5K3F1</accession>
<comment type="caution">
    <text evidence="3">The sequence shown here is derived from an EMBL/GenBank/DDBJ whole genome shotgun (WGS) entry which is preliminary data.</text>
</comment>
<feature type="compositionally biased region" description="Low complexity" evidence="2">
    <location>
        <begin position="541"/>
        <end position="563"/>
    </location>
</feature>
<feature type="compositionally biased region" description="Low complexity" evidence="2">
    <location>
        <begin position="523"/>
        <end position="533"/>
    </location>
</feature>
<dbReference type="Gene3D" id="1.20.5.490">
    <property type="entry name" value="Single helix bin"/>
    <property type="match status" value="1"/>
</dbReference>
<feature type="compositionally biased region" description="Polar residues" evidence="2">
    <location>
        <begin position="447"/>
        <end position="459"/>
    </location>
</feature>
<feature type="compositionally biased region" description="Basic and acidic residues" evidence="2">
    <location>
        <begin position="890"/>
        <end position="978"/>
    </location>
</feature>
<feature type="region of interest" description="Disordered" evidence="2">
    <location>
        <begin position="890"/>
        <end position="997"/>
    </location>
</feature>
<dbReference type="Proteomes" id="UP001057375">
    <property type="component" value="Unassembled WGS sequence"/>
</dbReference>
<feature type="compositionally biased region" description="Basic residues" evidence="2">
    <location>
        <begin position="468"/>
        <end position="484"/>
    </location>
</feature>
<organism evidence="3 4">
    <name type="scientific">Aduncisulcus paluster</name>
    <dbReference type="NCBI Taxonomy" id="2918883"/>
    <lineage>
        <taxon>Eukaryota</taxon>
        <taxon>Metamonada</taxon>
        <taxon>Carpediemonas-like organisms</taxon>
        <taxon>Aduncisulcus</taxon>
    </lineage>
</organism>
<feature type="compositionally biased region" description="Basic residues" evidence="2">
    <location>
        <begin position="583"/>
        <end position="595"/>
    </location>
</feature>
<evidence type="ECO:0000256" key="2">
    <source>
        <dbReference type="SAM" id="MobiDB-lite"/>
    </source>
</evidence>
<evidence type="ECO:0000313" key="3">
    <source>
        <dbReference type="EMBL" id="GKT23749.1"/>
    </source>
</evidence>
<evidence type="ECO:0000313" key="4">
    <source>
        <dbReference type="Proteomes" id="UP001057375"/>
    </source>
</evidence>
<feature type="region of interest" description="Disordered" evidence="2">
    <location>
        <begin position="635"/>
        <end position="675"/>
    </location>
</feature>
<dbReference type="SUPFAM" id="SSF52540">
    <property type="entry name" value="P-loop containing nucleoside triphosphate hydrolases"/>
    <property type="match status" value="1"/>
</dbReference>
<protein>
    <recommendedName>
        <fullName evidence="5">Kinesin motor domain-containing protein</fullName>
    </recommendedName>
</protein>
<dbReference type="InterPro" id="IPR027417">
    <property type="entry name" value="P-loop_NTPase"/>
</dbReference>
<keyword evidence="1" id="KW-0175">Coiled coil</keyword>
<reference evidence="3" key="1">
    <citation type="submission" date="2022-03" db="EMBL/GenBank/DDBJ databases">
        <title>Draft genome sequence of Aduncisulcus paluster, a free-living microaerophilic Fornicata.</title>
        <authorList>
            <person name="Yuyama I."/>
            <person name="Kume K."/>
            <person name="Tamura T."/>
            <person name="Inagaki Y."/>
            <person name="Hashimoto T."/>
        </authorList>
    </citation>
    <scope>NUCLEOTIDE SEQUENCE</scope>
    <source>
        <strain evidence="3">NY0171</strain>
    </source>
</reference>
<feature type="compositionally biased region" description="Basic and acidic residues" evidence="2">
    <location>
        <begin position="1100"/>
        <end position="1121"/>
    </location>
</feature>
<feature type="region of interest" description="Disordered" evidence="2">
    <location>
        <begin position="1270"/>
        <end position="1291"/>
    </location>
</feature>
<feature type="compositionally biased region" description="Polar residues" evidence="2">
    <location>
        <begin position="659"/>
        <end position="673"/>
    </location>
</feature>
<feature type="compositionally biased region" description="Basic and acidic residues" evidence="2">
    <location>
        <begin position="635"/>
        <end position="657"/>
    </location>
</feature>
<feature type="region of interest" description="Disordered" evidence="2">
    <location>
        <begin position="398"/>
        <end position="618"/>
    </location>
</feature>
<keyword evidence="4" id="KW-1185">Reference proteome</keyword>
<dbReference type="EMBL" id="BQXS01012484">
    <property type="protein sequence ID" value="GKT23749.1"/>
    <property type="molecule type" value="Genomic_DNA"/>
</dbReference>
<gene>
    <name evidence="3" type="ORF">ADUPG1_012520</name>
</gene>
<name>A0ABQ5K3F1_9EUKA</name>